<dbReference type="Gene3D" id="1.10.10.10">
    <property type="entry name" value="Winged helix-like DNA-binding domain superfamily/Winged helix DNA-binding domain"/>
    <property type="match status" value="1"/>
</dbReference>
<evidence type="ECO:0000256" key="5">
    <source>
        <dbReference type="SAM" id="MobiDB-lite"/>
    </source>
</evidence>
<evidence type="ECO:0000256" key="3">
    <source>
        <dbReference type="ARBA" id="ARBA00023125"/>
    </source>
</evidence>
<feature type="region of interest" description="Disordered" evidence="5">
    <location>
        <begin position="87"/>
        <end position="111"/>
    </location>
</feature>
<dbReference type="EMBL" id="CP020563">
    <property type="protein sequence ID" value="ARF71579.1"/>
    <property type="molecule type" value="Genomic_DNA"/>
</dbReference>
<sequence length="193" mass="20753">MTLLDHEPGRSAPAAGPDPAAATARVVHALHPLVRAEARAEAPAAGLDPADLEQTVWLRLLERPAGAVPPRDPARWVRDTVRAEARRGRRTVRRERPYAGTEPAAPLTGGPERAALGAAERRALRAALARLPERCTRLLEAMLAPTDPTYREIAGELGMSQGSLGPIRSRCLGCLRRMLAAEVAVPELRGRGR</sequence>
<keyword evidence="4" id="KW-0804">Transcription</keyword>
<dbReference type="GO" id="GO:0003677">
    <property type="term" value="F:DNA binding"/>
    <property type="evidence" value="ECO:0007669"/>
    <property type="project" value="UniProtKB-KW"/>
</dbReference>
<feature type="region of interest" description="Disordered" evidence="5">
    <location>
        <begin position="1"/>
        <end position="20"/>
    </location>
</feature>
<dbReference type="KEGG" id="kab:B7C62_04380"/>
<dbReference type="GO" id="GO:0016987">
    <property type="term" value="F:sigma factor activity"/>
    <property type="evidence" value="ECO:0007669"/>
    <property type="project" value="UniProtKB-KW"/>
</dbReference>
<dbReference type="InterPro" id="IPR013324">
    <property type="entry name" value="RNA_pol_sigma_r3/r4-like"/>
</dbReference>
<keyword evidence="3" id="KW-0238">DNA-binding</keyword>
<evidence type="ECO:0000256" key="2">
    <source>
        <dbReference type="ARBA" id="ARBA00023082"/>
    </source>
</evidence>
<evidence type="ECO:0000256" key="4">
    <source>
        <dbReference type="ARBA" id="ARBA00023163"/>
    </source>
</evidence>
<dbReference type="NCBIfam" id="TIGR02937">
    <property type="entry name" value="sigma70-ECF"/>
    <property type="match status" value="1"/>
</dbReference>
<protein>
    <submittedName>
        <fullName evidence="6">RNA polymerase subunit sigma</fullName>
    </submittedName>
</protein>
<evidence type="ECO:0000313" key="7">
    <source>
        <dbReference type="Proteomes" id="UP000192251"/>
    </source>
</evidence>
<dbReference type="PANTHER" id="PTHR43133">
    <property type="entry name" value="RNA POLYMERASE ECF-TYPE SIGMA FACTO"/>
    <property type="match status" value="1"/>
</dbReference>
<dbReference type="SUPFAM" id="SSF88659">
    <property type="entry name" value="Sigma3 and sigma4 domains of RNA polymerase sigma factors"/>
    <property type="match status" value="1"/>
</dbReference>
<dbReference type="Proteomes" id="UP000192251">
    <property type="component" value="Chromosome"/>
</dbReference>
<accession>A0ABC8BMD8</accession>
<dbReference type="AlphaFoldDB" id="A0ABC8BMD8"/>
<keyword evidence="7" id="KW-1185">Reference proteome</keyword>
<dbReference type="PANTHER" id="PTHR43133:SF52">
    <property type="entry name" value="ECF RNA POLYMERASE SIGMA FACTOR SIGL"/>
    <property type="match status" value="1"/>
</dbReference>
<organism evidence="6 7">
    <name type="scientific">Kitasatospora albolonga</name>
    <dbReference type="NCBI Taxonomy" id="68173"/>
    <lineage>
        <taxon>Bacteria</taxon>
        <taxon>Bacillati</taxon>
        <taxon>Actinomycetota</taxon>
        <taxon>Actinomycetes</taxon>
        <taxon>Kitasatosporales</taxon>
        <taxon>Streptomycetaceae</taxon>
        <taxon>Kitasatospora</taxon>
    </lineage>
</organism>
<dbReference type="InterPro" id="IPR014284">
    <property type="entry name" value="RNA_pol_sigma-70_dom"/>
</dbReference>
<name>A0ABC8BMD8_9ACTN</name>
<evidence type="ECO:0000256" key="1">
    <source>
        <dbReference type="ARBA" id="ARBA00023015"/>
    </source>
</evidence>
<proteinExistence type="predicted"/>
<keyword evidence="2" id="KW-0731">Sigma factor</keyword>
<dbReference type="RefSeq" id="WP_084744966.1">
    <property type="nucleotide sequence ID" value="NZ_CP020563.1"/>
</dbReference>
<dbReference type="InterPro" id="IPR036388">
    <property type="entry name" value="WH-like_DNA-bd_sf"/>
</dbReference>
<dbReference type="InterPro" id="IPR039425">
    <property type="entry name" value="RNA_pol_sigma-70-like"/>
</dbReference>
<keyword evidence="1" id="KW-0805">Transcription regulation</keyword>
<gene>
    <name evidence="6" type="ORF">B7C62_04380</name>
</gene>
<reference evidence="6 7" key="1">
    <citation type="submission" date="2017-04" db="EMBL/GenBank/DDBJ databases">
        <title>The complete genome sequence of Streptomyces albolongus YIM 101047, the producer of novel bafilomycins and novel odoriferous sesquiterpenoids.</title>
        <authorList>
            <person name="Yin M."/>
            <person name="Jiang Y."/>
        </authorList>
    </citation>
    <scope>NUCLEOTIDE SEQUENCE [LARGE SCALE GENOMIC DNA]</scope>
    <source>
        <strain evidence="6 7">YIM 101047</strain>
    </source>
</reference>
<evidence type="ECO:0000313" key="6">
    <source>
        <dbReference type="EMBL" id="ARF71579.1"/>
    </source>
</evidence>